<dbReference type="Proteomes" id="UP001589813">
    <property type="component" value="Unassembled WGS sequence"/>
</dbReference>
<dbReference type="InterPro" id="IPR007922">
    <property type="entry name" value="DciA-like"/>
</dbReference>
<gene>
    <name evidence="1" type="ORF">ACFFJP_03895</name>
</gene>
<proteinExistence type="predicted"/>
<keyword evidence="2" id="KW-1185">Reference proteome</keyword>
<reference evidence="1 2" key="1">
    <citation type="submission" date="2024-09" db="EMBL/GenBank/DDBJ databases">
        <authorList>
            <person name="Sun Q."/>
            <person name="Mori K."/>
        </authorList>
    </citation>
    <scope>NUCLEOTIDE SEQUENCE [LARGE SCALE GENOMIC DNA]</scope>
    <source>
        <strain evidence="1 2">KCTC 23315</strain>
    </source>
</reference>
<comment type="caution">
    <text evidence="1">The sequence shown here is derived from an EMBL/GenBank/DDBJ whole genome shotgun (WGS) entry which is preliminary data.</text>
</comment>
<organism evidence="1 2">
    <name type="scientific">Rheinheimera tilapiae</name>
    <dbReference type="NCBI Taxonomy" id="875043"/>
    <lineage>
        <taxon>Bacteria</taxon>
        <taxon>Pseudomonadati</taxon>
        <taxon>Pseudomonadota</taxon>
        <taxon>Gammaproteobacteria</taxon>
        <taxon>Chromatiales</taxon>
        <taxon>Chromatiaceae</taxon>
        <taxon>Rheinheimera</taxon>
    </lineage>
</organism>
<name>A0ABV6B982_9GAMM</name>
<dbReference type="EMBL" id="JBHLXP010000001">
    <property type="protein sequence ID" value="MFC0047433.1"/>
    <property type="molecule type" value="Genomic_DNA"/>
</dbReference>
<protein>
    <submittedName>
        <fullName evidence="1">DciA family protein</fullName>
    </submittedName>
</protein>
<sequence>MARYSRKPVDLMTLLQQNPVYQGQQQADMVRHLNTELMQILQLEKLTFCKVNRVQAGRVQIMCSSASWAMSLKMQKDDILTKFRQNVLPECMGIDIEVNPNLDLRYQTLAPAAADEPAARQISEQAAGYLLASAENADPILAAKLRKLAALAQGGKKS</sequence>
<dbReference type="Pfam" id="PF05258">
    <property type="entry name" value="DciA"/>
    <property type="match status" value="1"/>
</dbReference>
<evidence type="ECO:0000313" key="2">
    <source>
        <dbReference type="Proteomes" id="UP001589813"/>
    </source>
</evidence>
<accession>A0ABV6B982</accession>
<dbReference type="RefSeq" id="WP_377240719.1">
    <property type="nucleotide sequence ID" value="NZ_JBHLXP010000001.1"/>
</dbReference>
<evidence type="ECO:0000313" key="1">
    <source>
        <dbReference type="EMBL" id="MFC0047433.1"/>
    </source>
</evidence>